<evidence type="ECO:0008006" key="3">
    <source>
        <dbReference type="Google" id="ProtNLM"/>
    </source>
</evidence>
<dbReference type="RefSeq" id="WP_353550091.1">
    <property type="nucleotide sequence ID" value="NZ_AP029612.1"/>
</dbReference>
<accession>A0AAT9GGL9</accession>
<proteinExistence type="predicted"/>
<dbReference type="AlphaFoldDB" id="A0AAT9GGL9"/>
<reference evidence="2" key="1">
    <citation type="submission" date="2024-02" db="EMBL/GenBank/DDBJ databases">
        <title>Sediminibacterium planktonica sp. nov. and Sediminibacterium longus sp. nov., isolated from surface lake and river water.</title>
        <authorList>
            <person name="Watanabe K."/>
            <person name="Takemine S."/>
            <person name="Ishii Y."/>
            <person name="Ogata Y."/>
            <person name="Shindo C."/>
            <person name="Suda W."/>
        </authorList>
    </citation>
    <scope>NUCLEOTIDE SEQUENCE</scope>
    <source>
        <strain evidence="2">KACHI17</strain>
    </source>
</reference>
<feature type="chain" id="PRO_5043983693" description="BIG2 domain-containing protein" evidence="1">
    <location>
        <begin position="26"/>
        <end position="134"/>
    </location>
</feature>
<organism evidence="2">
    <name type="scientific">Sediminibacterium sp. KACHI17</name>
    <dbReference type="NCBI Taxonomy" id="1751071"/>
    <lineage>
        <taxon>Bacteria</taxon>
        <taxon>Pseudomonadati</taxon>
        <taxon>Bacteroidota</taxon>
        <taxon>Chitinophagia</taxon>
        <taxon>Chitinophagales</taxon>
        <taxon>Chitinophagaceae</taxon>
        <taxon>Sediminibacterium</taxon>
    </lineage>
</organism>
<protein>
    <recommendedName>
        <fullName evidence="3">BIG2 domain-containing protein</fullName>
    </recommendedName>
</protein>
<dbReference type="PROSITE" id="PS51257">
    <property type="entry name" value="PROKAR_LIPOPROTEIN"/>
    <property type="match status" value="1"/>
</dbReference>
<feature type="signal peptide" evidence="1">
    <location>
        <begin position="1"/>
        <end position="25"/>
    </location>
</feature>
<name>A0AAT9GGL9_9BACT</name>
<keyword evidence="1" id="KW-0732">Signal</keyword>
<gene>
    <name evidence="2" type="ORF">KACHI17_06690</name>
</gene>
<dbReference type="EMBL" id="AP029612">
    <property type="protein sequence ID" value="BFG69788.1"/>
    <property type="molecule type" value="Genomic_DNA"/>
</dbReference>
<evidence type="ECO:0000256" key="1">
    <source>
        <dbReference type="SAM" id="SignalP"/>
    </source>
</evidence>
<evidence type="ECO:0000313" key="2">
    <source>
        <dbReference type="EMBL" id="BFG69788.1"/>
    </source>
</evidence>
<sequence length="134" mass="14438">MKNKLHQFVCLGMICLILLSGCAKDNNSLAAFQPEITNAADNFQLQTTNVTSTTTTIDYNWTNSGSMATINKSGVLNAGTAKVTIIDKNGTTVLTSDLKVTGDETTNVGVSGIWKIRLELSSYSGTLNFRVQKK</sequence>